<protein>
    <submittedName>
        <fullName evidence="1">Transposase is4</fullName>
    </submittedName>
</protein>
<proteinExistence type="predicted"/>
<keyword evidence="2" id="KW-1185">Reference proteome</keyword>
<dbReference type="EMBL" id="CM043023">
    <property type="protein sequence ID" value="KAI4455656.1"/>
    <property type="molecule type" value="Genomic_DNA"/>
</dbReference>
<organism evidence="1 2">
    <name type="scientific">Holotrichia oblita</name>
    <name type="common">Chafer beetle</name>
    <dbReference type="NCBI Taxonomy" id="644536"/>
    <lineage>
        <taxon>Eukaryota</taxon>
        <taxon>Metazoa</taxon>
        <taxon>Ecdysozoa</taxon>
        <taxon>Arthropoda</taxon>
        <taxon>Hexapoda</taxon>
        <taxon>Insecta</taxon>
        <taxon>Pterygota</taxon>
        <taxon>Neoptera</taxon>
        <taxon>Endopterygota</taxon>
        <taxon>Coleoptera</taxon>
        <taxon>Polyphaga</taxon>
        <taxon>Scarabaeiformia</taxon>
        <taxon>Scarabaeidae</taxon>
        <taxon>Melolonthinae</taxon>
        <taxon>Holotrichia</taxon>
    </lineage>
</organism>
<dbReference type="Proteomes" id="UP001056778">
    <property type="component" value="Chromosome 9"/>
</dbReference>
<evidence type="ECO:0000313" key="1">
    <source>
        <dbReference type="EMBL" id="KAI4455656.1"/>
    </source>
</evidence>
<evidence type="ECO:0000313" key="2">
    <source>
        <dbReference type="Proteomes" id="UP001056778"/>
    </source>
</evidence>
<reference evidence="1" key="1">
    <citation type="submission" date="2022-04" db="EMBL/GenBank/DDBJ databases">
        <title>Chromosome-scale genome assembly of Holotrichia oblita Faldermann.</title>
        <authorList>
            <person name="Rongchong L."/>
        </authorList>
    </citation>
    <scope>NUCLEOTIDE SEQUENCE</scope>
    <source>
        <strain evidence="1">81SQS9</strain>
    </source>
</reference>
<gene>
    <name evidence="1" type="ORF">MML48_9g00000112</name>
</gene>
<sequence length="142" mass="16061">MGLQVFLIAGVSGYILDFIPYQGVNTFDELKDSHNEISEKECDLSVRAGIVIALCKSVPHPYKATAFFDFSGLPLFLYLRDQMGIYSLGTIRNNRVSRCPIETDKVLKKQGRGKYDYKIDNEKGIIIVKWMDELLGNTLYGV</sequence>
<comment type="caution">
    <text evidence="1">The sequence shown here is derived from an EMBL/GenBank/DDBJ whole genome shotgun (WGS) entry which is preliminary data.</text>
</comment>
<accession>A0ACB9SQG8</accession>
<name>A0ACB9SQG8_HOLOL</name>